<proteinExistence type="predicted"/>
<evidence type="ECO:0000313" key="1">
    <source>
        <dbReference type="EMBL" id="CAA7409695.1"/>
    </source>
</evidence>
<dbReference type="Proteomes" id="UP000663760">
    <property type="component" value="Chromosome 16"/>
</dbReference>
<dbReference type="EMBL" id="LR746279">
    <property type="protein sequence ID" value="CAA7409695.1"/>
    <property type="molecule type" value="Genomic_DNA"/>
</dbReference>
<protein>
    <submittedName>
        <fullName evidence="1">Uncharacterized protein</fullName>
    </submittedName>
</protein>
<name>A0A7I8LKA1_SPIIN</name>
<accession>A0A7I8LKA1</accession>
<sequence>MSSSRRMPNPKTSVFSDDCPVERYSGAMWPTVPLTAKLRQPKVPHHRLAAVVKENVRRFHVSVDYLGVALLVKIQQPSCCSEGYPFPCDPTQRRFPCRNR</sequence>
<keyword evidence="2" id="KW-1185">Reference proteome</keyword>
<evidence type="ECO:0000313" key="2">
    <source>
        <dbReference type="Proteomes" id="UP000663760"/>
    </source>
</evidence>
<dbReference type="AlphaFoldDB" id="A0A7I8LKA1"/>
<reference evidence="1" key="1">
    <citation type="submission" date="2020-02" db="EMBL/GenBank/DDBJ databases">
        <authorList>
            <person name="Scholz U."/>
            <person name="Mascher M."/>
            <person name="Fiebig A."/>
        </authorList>
    </citation>
    <scope>NUCLEOTIDE SEQUENCE</scope>
</reference>
<organism evidence="1 2">
    <name type="scientific">Spirodela intermedia</name>
    <name type="common">Intermediate duckweed</name>
    <dbReference type="NCBI Taxonomy" id="51605"/>
    <lineage>
        <taxon>Eukaryota</taxon>
        <taxon>Viridiplantae</taxon>
        <taxon>Streptophyta</taxon>
        <taxon>Embryophyta</taxon>
        <taxon>Tracheophyta</taxon>
        <taxon>Spermatophyta</taxon>
        <taxon>Magnoliopsida</taxon>
        <taxon>Liliopsida</taxon>
        <taxon>Araceae</taxon>
        <taxon>Lemnoideae</taxon>
        <taxon>Spirodela</taxon>
    </lineage>
</organism>
<gene>
    <name evidence="1" type="ORF">SI8410_16020373</name>
</gene>
<dbReference type="OrthoDB" id="10554333at2759"/>